<dbReference type="GO" id="GO:0003950">
    <property type="term" value="F:NAD+ poly-ADP-ribosyltransferase activity"/>
    <property type="evidence" value="ECO:0007669"/>
    <property type="project" value="UniProtKB-UniRule"/>
</dbReference>
<dbReference type="InterPro" id="IPR051712">
    <property type="entry name" value="ARTD-AVP"/>
</dbReference>
<evidence type="ECO:0000313" key="8">
    <source>
        <dbReference type="EMBL" id="KAK8753060.1"/>
    </source>
</evidence>
<feature type="compositionally biased region" description="Polar residues" evidence="5">
    <location>
        <begin position="372"/>
        <end position="399"/>
    </location>
</feature>
<feature type="region of interest" description="Disordered" evidence="5">
    <location>
        <begin position="372"/>
        <end position="493"/>
    </location>
</feature>
<dbReference type="CDD" id="cd01439">
    <property type="entry name" value="TCCD_inducible_PARP_like"/>
    <property type="match status" value="1"/>
</dbReference>
<evidence type="ECO:0000256" key="2">
    <source>
        <dbReference type="ARBA" id="ARBA00023242"/>
    </source>
</evidence>
<dbReference type="PANTHER" id="PTHR45740:SF18">
    <property type="entry name" value="PROTEIN MONO-ADP-RIBOSYLTRANSFERASE TIPARP"/>
    <property type="match status" value="1"/>
</dbReference>
<feature type="region of interest" description="Disordered" evidence="5">
    <location>
        <begin position="1"/>
        <end position="151"/>
    </location>
</feature>
<feature type="region of interest" description="Disordered" evidence="5">
    <location>
        <begin position="751"/>
        <end position="788"/>
    </location>
</feature>
<name>A0AAW0Y8M1_CHEQU</name>
<dbReference type="EMBL" id="JARKIK010000003">
    <property type="protein sequence ID" value="KAK8753060.1"/>
    <property type="molecule type" value="Genomic_DNA"/>
</dbReference>
<dbReference type="SUPFAM" id="SSF56399">
    <property type="entry name" value="ADP-ribosylation"/>
    <property type="match status" value="1"/>
</dbReference>
<dbReference type="PROSITE" id="PS51059">
    <property type="entry name" value="PARP_CATALYTIC"/>
    <property type="match status" value="1"/>
</dbReference>
<dbReference type="PROSITE" id="PS50918">
    <property type="entry name" value="WWE"/>
    <property type="match status" value="1"/>
</dbReference>
<comment type="subcellular location">
    <subcellularLocation>
        <location evidence="1">Nucleus</location>
    </subcellularLocation>
</comment>
<feature type="domain" description="WWE" evidence="6">
    <location>
        <begin position="673"/>
        <end position="762"/>
    </location>
</feature>
<evidence type="ECO:0000313" key="9">
    <source>
        <dbReference type="Proteomes" id="UP001445076"/>
    </source>
</evidence>
<proteinExistence type="inferred from homology"/>
<feature type="region of interest" description="Disordered" evidence="5">
    <location>
        <begin position="507"/>
        <end position="544"/>
    </location>
</feature>
<keyword evidence="4" id="KW-0520">NAD</keyword>
<dbReference type="GO" id="GO:0005634">
    <property type="term" value="C:nucleus"/>
    <property type="evidence" value="ECO:0007669"/>
    <property type="project" value="UniProtKB-SubCell"/>
</dbReference>
<dbReference type="Proteomes" id="UP001445076">
    <property type="component" value="Unassembled WGS sequence"/>
</dbReference>
<dbReference type="EC" id="2.4.2.-" evidence="4"/>
<evidence type="ECO:0000259" key="7">
    <source>
        <dbReference type="PROSITE" id="PS51059"/>
    </source>
</evidence>
<keyword evidence="4" id="KW-0328">Glycosyltransferase</keyword>
<evidence type="ECO:0000256" key="5">
    <source>
        <dbReference type="SAM" id="MobiDB-lite"/>
    </source>
</evidence>
<accession>A0AAW0Y8M1</accession>
<dbReference type="Pfam" id="PF00644">
    <property type="entry name" value="PARP"/>
    <property type="match status" value="1"/>
</dbReference>
<sequence length="980" mass="110587">MAGQWEDRQGQQLKQSADAIADMLKQLQRATMDPHPSRGGYFRGRSRGTYQRGRNPEQRNVSSPRYGNKGRGSQGYYPSHWQPPEGSWQPPEGSWQPPEGSWQPPEGSWQPPEGSWQPPEGSWRSPEGSWRPPERSWRQQGEYKNSPPYNPYKKATRVTPRFLVEYLARSHTFSASLLQLVEDKGLQPSSVRDVVSSWTKIFVLNNEAVELKPQIKICTAHSGTQGCLKRSSCSDLHLCPNFVLNCCREKNCVLGHKWMTDHNMTVLKEFFLDSIPIPALRRLIQSLSNPSDTATLDVCRSYNEGGCNQPDCGQLHVCLSFVVRLTKCSHSDCDLNHDLQSPDCCQLLKNHGFSVNESPRDILVALLSANPSLSKEPQSSSKQDINLSVHSSPTQTSEKVVNKDLIKTKKLAERNKKSSRGKASDSSRSMIDKKGKHSSSESESSSKTEDEGESDSESSSKTGEESESESEKSNSSLSDEENGSERYKKSDSEMFVKKSKSLDYVKKKKLQKSNIDTPKDESPGSSKKNDSGNHVESPHVKQESHRTLWSHYLQGNVSIPEICYYSVEEMCKFEGSGCQRLHSTQHFHWQVSEQGNRWLNLRTNQVTSLERVYCDPSQDGVDLPRLDPSTLDISVGGLLILMGRDVWHADFKAMKLTNSSNTKTLHIRRLCTEVVSGQVIKPSTFIWYFLDRNNKWVKYGNVDTVGETNLVSSVTTDDIEKHFKQNPSVSLAFKNSQFTYDLNFNTMTQTNQKTGVSREVRRRPDPHLADEKTEKKKDQKSSIDLPSDWEAMQPEQRMHLVPLAPTSAEYLTVIGLLAGKIQTSQVVKVERIQNPFLWRALQNKIKELTAVYGDASKVDIRQLFHGTGHNVVASICVENFDWRLHGSASGQMYGRGTYFSTDAAYSYNYSRPDSTGMKYMFVARTAVGSITRGSSSMVRPPTNPATNLPFDSTVNDELNPTIIVKYDKQEYYPEYILTMT</sequence>
<dbReference type="InterPro" id="IPR037197">
    <property type="entry name" value="WWE_dom_sf"/>
</dbReference>
<protein>
    <recommendedName>
        <fullName evidence="4">Poly [ADP-ribose] polymerase</fullName>
        <shortName evidence="4">PARP</shortName>
        <ecNumber evidence="4">2.4.2.-</ecNumber>
    </recommendedName>
</protein>
<comment type="caution">
    <text evidence="8">The sequence shown here is derived from an EMBL/GenBank/DDBJ whole genome shotgun (WGS) entry which is preliminary data.</text>
</comment>
<dbReference type="SUPFAM" id="SSF117839">
    <property type="entry name" value="WWE domain"/>
    <property type="match status" value="1"/>
</dbReference>
<dbReference type="EMBL" id="JARKIK010000003">
    <property type="protein sequence ID" value="KAK8753061.1"/>
    <property type="molecule type" value="Genomic_DNA"/>
</dbReference>
<evidence type="ECO:0000256" key="3">
    <source>
        <dbReference type="ARBA" id="ARBA00024347"/>
    </source>
</evidence>
<dbReference type="InterPro" id="IPR012317">
    <property type="entry name" value="Poly(ADP-ribose)pol_cat_dom"/>
</dbReference>
<evidence type="ECO:0000256" key="1">
    <source>
        <dbReference type="ARBA" id="ARBA00004123"/>
    </source>
</evidence>
<evidence type="ECO:0000259" key="6">
    <source>
        <dbReference type="PROSITE" id="PS50918"/>
    </source>
</evidence>
<reference evidence="8" key="2">
    <citation type="submission" date="2024-01" db="EMBL/GenBank/DDBJ databases">
        <authorList>
            <person name="He J."/>
            <person name="Wang M."/>
            <person name="Zheng J."/>
            <person name="Liu Z."/>
        </authorList>
    </citation>
    <scope>NUCLEOTIDE SEQUENCE</scope>
    <source>
        <strain evidence="8">ZL_2023a</strain>
        <tissue evidence="8">Muscle</tissue>
    </source>
</reference>
<keyword evidence="9" id="KW-1185">Reference proteome</keyword>
<dbReference type="Pfam" id="PF02825">
    <property type="entry name" value="WWE"/>
    <property type="match status" value="1"/>
</dbReference>
<gene>
    <name evidence="8" type="ORF">OTU49_002303</name>
</gene>
<feature type="compositionally biased region" description="Basic and acidic residues" evidence="5">
    <location>
        <begin position="400"/>
        <end position="449"/>
    </location>
</feature>
<feature type="compositionally biased region" description="Basic and acidic residues" evidence="5">
    <location>
        <begin position="483"/>
        <end position="493"/>
    </location>
</feature>
<organism evidence="8 9">
    <name type="scientific">Cherax quadricarinatus</name>
    <name type="common">Australian red claw crayfish</name>
    <dbReference type="NCBI Taxonomy" id="27406"/>
    <lineage>
        <taxon>Eukaryota</taxon>
        <taxon>Metazoa</taxon>
        <taxon>Ecdysozoa</taxon>
        <taxon>Arthropoda</taxon>
        <taxon>Crustacea</taxon>
        <taxon>Multicrustacea</taxon>
        <taxon>Malacostraca</taxon>
        <taxon>Eumalacostraca</taxon>
        <taxon>Eucarida</taxon>
        <taxon>Decapoda</taxon>
        <taxon>Pleocyemata</taxon>
        <taxon>Astacidea</taxon>
        <taxon>Parastacoidea</taxon>
        <taxon>Parastacidae</taxon>
        <taxon>Cherax</taxon>
    </lineage>
</organism>
<dbReference type="GO" id="GO:1990404">
    <property type="term" value="F:NAD+-protein mono-ADP-ribosyltransferase activity"/>
    <property type="evidence" value="ECO:0007669"/>
    <property type="project" value="TreeGrafter"/>
</dbReference>
<dbReference type="Gene3D" id="3.90.228.10">
    <property type="match status" value="1"/>
</dbReference>
<dbReference type="InterPro" id="IPR004170">
    <property type="entry name" value="WWE_dom"/>
</dbReference>
<comment type="similarity">
    <text evidence="3">Belongs to the ARTD/PARP family.</text>
</comment>
<evidence type="ECO:0000256" key="4">
    <source>
        <dbReference type="RuleBase" id="RU362114"/>
    </source>
</evidence>
<keyword evidence="4" id="KW-0808">Transferase</keyword>
<feature type="compositionally biased region" description="Basic and acidic residues" evidence="5">
    <location>
        <begin position="517"/>
        <end position="544"/>
    </location>
</feature>
<dbReference type="PANTHER" id="PTHR45740">
    <property type="entry name" value="POLY [ADP-RIBOSE] POLYMERASE"/>
    <property type="match status" value="1"/>
</dbReference>
<feature type="compositionally biased region" description="Basic and acidic residues" evidence="5">
    <location>
        <begin position="756"/>
        <end position="781"/>
    </location>
</feature>
<keyword evidence="2" id="KW-0539">Nucleus</keyword>
<feature type="domain" description="PARP catalytic" evidence="7">
    <location>
        <begin position="785"/>
        <end position="980"/>
    </location>
</feature>
<reference evidence="8 9" key="1">
    <citation type="journal article" date="2024" name="BMC Genomics">
        <title>Genome assembly of redclaw crayfish (Cherax quadricarinatus) provides insights into its immune adaptation and hypoxia tolerance.</title>
        <authorList>
            <person name="Liu Z."/>
            <person name="Zheng J."/>
            <person name="Li H."/>
            <person name="Fang K."/>
            <person name="Wang S."/>
            <person name="He J."/>
            <person name="Zhou D."/>
            <person name="Weng S."/>
            <person name="Chi M."/>
            <person name="Gu Z."/>
            <person name="He J."/>
            <person name="Li F."/>
            <person name="Wang M."/>
        </authorList>
    </citation>
    <scope>NUCLEOTIDE SEQUENCE [LARGE SCALE GENOMIC DNA]</scope>
    <source>
        <strain evidence="8">ZL_2023a</strain>
    </source>
</reference>
<dbReference type="Gene3D" id="3.30.720.50">
    <property type="match status" value="1"/>
</dbReference>
<dbReference type="AlphaFoldDB" id="A0AAW0Y8M1"/>